<feature type="non-terminal residue" evidence="2">
    <location>
        <position position="89"/>
    </location>
</feature>
<gene>
    <name evidence="2" type="ORF">METZ01_LOCUS490313</name>
</gene>
<sequence length="89" mass="9561">MGPIAGYSRKKKAAFYMATSPDERSLKNAFAELHCRSNFSFLAGASHPEEIVSQAHALDYQAIAITDECSVAGIVKAHVAAKTEGIHLI</sequence>
<reference evidence="2" key="1">
    <citation type="submission" date="2018-05" db="EMBL/GenBank/DDBJ databases">
        <authorList>
            <person name="Lanie J.A."/>
            <person name="Ng W.-L."/>
            <person name="Kazmierczak K.M."/>
            <person name="Andrzejewski T.M."/>
            <person name="Davidsen T.M."/>
            <person name="Wayne K.J."/>
            <person name="Tettelin H."/>
            <person name="Glass J.I."/>
            <person name="Rusch D."/>
            <person name="Podicherti R."/>
            <person name="Tsui H.-C.T."/>
            <person name="Winkler M.E."/>
        </authorList>
    </citation>
    <scope>NUCLEOTIDE SEQUENCE</scope>
</reference>
<name>A0A383CZL2_9ZZZZ</name>
<accession>A0A383CZL2</accession>
<dbReference type="SMART" id="SM00481">
    <property type="entry name" value="POLIIIAc"/>
    <property type="match status" value="1"/>
</dbReference>
<organism evidence="2">
    <name type="scientific">marine metagenome</name>
    <dbReference type="NCBI Taxonomy" id="408172"/>
    <lineage>
        <taxon>unclassified sequences</taxon>
        <taxon>metagenomes</taxon>
        <taxon>ecological metagenomes</taxon>
    </lineage>
</organism>
<evidence type="ECO:0000259" key="1">
    <source>
        <dbReference type="SMART" id="SM00481"/>
    </source>
</evidence>
<dbReference type="EMBL" id="UINC01212922">
    <property type="protein sequence ID" value="SVE37459.1"/>
    <property type="molecule type" value="Genomic_DNA"/>
</dbReference>
<evidence type="ECO:0000313" key="2">
    <source>
        <dbReference type="EMBL" id="SVE37459.1"/>
    </source>
</evidence>
<dbReference type="PANTHER" id="PTHR32294">
    <property type="entry name" value="DNA POLYMERASE III SUBUNIT ALPHA"/>
    <property type="match status" value="1"/>
</dbReference>
<dbReference type="InterPro" id="IPR016195">
    <property type="entry name" value="Pol/histidinol_Pase-like"/>
</dbReference>
<dbReference type="SUPFAM" id="SSF89550">
    <property type="entry name" value="PHP domain-like"/>
    <property type="match status" value="1"/>
</dbReference>
<protein>
    <recommendedName>
        <fullName evidence="1">Polymerase/histidinol phosphatase N-terminal domain-containing protein</fullName>
    </recommendedName>
</protein>
<dbReference type="AlphaFoldDB" id="A0A383CZL2"/>
<dbReference type="InterPro" id="IPR003141">
    <property type="entry name" value="Pol/His_phosphatase_N"/>
</dbReference>
<dbReference type="Pfam" id="PF02811">
    <property type="entry name" value="PHP"/>
    <property type="match status" value="1"/>
</dbReference>
<dbReference type="InterPro" id="IPR004805">
    <property type="entry name" value="DnaE2/DnaE/PolC"/>
</dbReference>
<dbReference type="GO" id="GO:0008408">
    <property type="term" value="F:3'-5' exonuclease activity"/>
    <property type="evidence" value="ECO:0007669"/>
    <property type="project" value="InterPro"/>
</dbReference>
<dbReference type="InterPro" id="IPR004013">
    <property type="entry name" value="PHP_dom"/>
</dbReference>
<dbReference type="PANTHER" id="PTHR32294:SF4">
    <property type="entry name" value="ERROR-PRONE DNA POLYMERASE"/>
    <property type="match status" value="1"/>
</dbReference>
<feature type="domain" description="Polymerase/histidinol phosphatase N-terminal" evidence="1">
    <location>
        <begin position="31"/>
        <end position="89"/>
    </location>
</feature>
<dbReference type="GO" id="GO:0006260">
    <property type="term" value="P:DNA replication"/>
    <property type="evidence" value="ECO:0007669"/>
    <property type="project" value="InterPro"/>
</dbReference>
<proteinExistence type="predicted"/>
<dbReference type="Gene3D" id="3.20.20.140">
    <property type="entry name" value="Metal-dependent hydrolases"/>
    <property type="match status" value="1"/>
</dbReference>